<dbReference type="RefSeq" id="WP_123887885.1">
    <property type="nucleotide sequence ID" value="NZ_RKKU01000001.1"/>
</dbReference>
<dbReference type="EMBL" id="RKKU01000001">
    <property type="protein sequence ID" value="ROZ88447.1"/>
    <property type="molecule type" value="Genomic_DNA"/>
</dbReference>
<protein>
    <submittedName>
        <fullName evidence="1">DUF1391 domain-containing protein</fullName>
    </submittedName>
</protein>
<dbReference type="Proteomes" id="UP000275199">
    <property type="component" value="Unassembled WGS sequence"/>
</dbReference>
<reference evidence="1 2" key="1">
    <citation type="submission" date="2018-11" db="EMBL/GenBank/DDBJ databases">
        <authorList>
            <person name="Jang G.I."/>
            <person name="Hwang C.Y."/>
        </authorList>
    </citation>
    <scope>NUCLEOTIDE SEQUENCE [LARGE SCALE GENOMIC DNA]</scope>
    <source>
        <strain evidence="1 2">SSM26</strain>
    </source>
</reference>
<gene>
    <name evidence="1" type="ORF">EF096_01785</name>
</gene>
<name>A0ABX9XN15_9PSED</name>
<dbReference type="InterPro" id="IPR009821">
    <property type="entry name" value="DUF1391"/>
</dbReference>
<proteinExistence type="predicted"/>
<comment type="caution">
    <text evidence="1">The sequence shown here is derived from an EMBL/GenBank/DDBJ whole genome shotgun (WGS) entry which is preliminary data.</text>
</comment>
<dbReference type="Pfam" id="PF07151">
    <property type="entry name" value="DUF1391"/>
    <property type="match status" value="1"/>
</dbReference>
<organism evidence="1 2">
    <name type="scientific">Pseudomonas neustonica</name>
    <dbReference type="NCBI Taxonomy" id="2487346"/>
    <lineage>
        <taxon>Bacteria</taxon>
        <taxon>Pseudomonadati</taxon>
        <taxon>Pseudomonadota</taxon>
        <taxon>Gammaproteobacteria</taxon>
        <taxon>Pseudomonadales</taxon>
        <taxon>Pseudomonadaceae</taxon>
        <taxon>Pseudomonas</taxon>
    </lineage>
</organism>
<accession>A0ABX9XN15</accession>
<sequence length="48" mass="5373">MKTINQGNNETLSRGVVPERDGTFTALSFSASKNFKTRASAERWLAKR</sequence>
<keyword evidence="2" id="KW-1185">Reference proteome</keyword>
<evidence type="ECO:0000313" key="1">
    <source>
        <dbReference type="EMBL" id="ROZ88447.1"/>
    </source>
</evidence>
<evidence type="ECO:0000313" key="2">
    <source>
        <dbReference type="Proteomes" id="UP000275199"/>
    </source>
</evidence>